<dbReference type="AlphaFoldDB" id="A0A6J8BVF3"/>
<organism evidence="1 2">
    <name type="scientific">Mytilus coruscus</name>
    <name type="common">Sea mussel</name>
    <dbReference type="NCBI Taxonomy" id="42192"/>
    <lineage>
        <taxon>Eukaryota</taxon>
        <taxon>Metazoa</taxon>
        <taxon>Spiralia</taxon>
        <taxon>Lophotrochozoa</taxon>
        <taxon>Mollusca</taxon>
        <taxon>Bivalvia</taxon>
        <taxon>Autobranchia</taxon>
        <taxon>Pteriomorphia</taxon>
        <taxon>Mytilida</taxon>
        <taxon>Mytiloidea</taxon>
        <taxon>Mytilidae</taxon>
        <taxon>Mytilinae</taxon>
        <taxon>Mytilus</taxon>
    </lineage>
</organism>
<proteinExistence type="predicted"/>
<dbReference type="PANTHER" id="PTHR35558:SF1">
    <property type="entry name" value="ENDONUCLEASE_EXONUCLEASE_PHOSPHATASE DOMAIN-CONTAINING PROTEIN"/>
    <property type="match status" value="1"/>
</dbReference>
<dbReference type="PANTHER" id="PTHR35558">
    <property type="entry name" value="SGNH_HYDRO DOMAIN-CONTAINING PROTEIN"/>
    <property type="match status" value="1"/>
</dbReference>
<evidence type="ECO:0008006" key="3">
    <source>
        <dbReference type="Google" id="ProtNLM"/>
    </source>
</evidence>
<dbReference type="Proteomes" id="UP000507470">
    <property type="component" value="Unassembled WGS sequence"/>
</dbReference>
<protein>
    <recommendedName>
        <fullName evidence="3">C3H1-type domain-containing protein</fullName>
    </recommendedName>
</protein>
<name>A0A6J8BVF3_MYTCO</name>
<evidence type="ECO:0000313" key="2">
    <source>
        <dbReference type="Proteomes" id="UP000507470"/>
    </source>
</evidence>
<dbReference type="EMBL" id="CACVKT020004119">
    <property type="protein sequence ID" value="CAC5388025.1"/>
    <property type="molecule type" value="Genomic_DNA"/>
</dbReference>
<sequence length="212" mass="24376">MLAYSGQDTVGSPHALGIDSSNMDLIKLSSNFNEDENDDILVRTKTVKISTTAKAKQFTNIHQWTAAFDIFMSIHHVKYPNLNLSLIKYAYNITAMSKQFGFHMARSYDEAFCRVRKVMRFDWSVVNDDLWRTVFYEHSNGRQTSNGNNNYRLNRQVGTSPFPRQAQQQNNPFPMGYCWAYCRSGECANMATCRLKHACVRCSKKHATVTCR</sequence>
<gene>
    <name evidence="1" type="ORF">MCOR_23310</name>
</gene>
<reference evidence="1 2" key="1">
    <citation type="submission" date="2020-06" db="EMBL/GenBank/DDBJ databases">
        <authorList>
            <person name="Li R."/>
            <person name="Bekaert M."/>
        </authorList>
    </citation>
    <scope>NUCLEOTIDE SEQUENCE [LARGE SCALE GENOMIC DNA]</scope>
    <source>
        <strain evidence="2">wild</strain>
    </source>
</reference>
<accession>A0A6J8BVF3</accession>
<evidence type="ECO:0000313" key="1">
    <source>
        <dbReference type="EMBL" id="CAC5388025.1"/>
    </source>
</evidence>
<keyword evidence="2" id="KW-1185">Reference proteome</keyword>
<dbReference type="OrthoDB" id="6154904at2759"/>